<dbReference type="PANTHER" id="PTHR47618">
    <property type="entry name" value="BIFUNCTIONAL OLIGORIBONUCLEASE AND PAP PHOSPHATASE NRNA"/>
    <property type="match status" value="1"/>
</dbReference>
<comment type="caution">
    <text evidence="3">The sequence shown here is derived from an EMBL/GenBank/DDBJ whole genome shotgun (WGS) entry which is preliminary data.</text>
</comment>
<dbReference type="AlphaFoldDB" id="A0A7C5DCZ0"/>
<accession>A0A7C5DCZ0</accession>
<dbReference type="Pfam" id="PF01368">
    <property type="entry name" value="DHH"/>
    <property type="match status" value="1"/>
</dbReference>
<dbReference type="InterPro" id="IPR038763">
    <property type="entry name" value="DHH_sf"/>
</dbReference>
<dbReference type="EMBL" id="DRTB01000065">
    <property type="protein sequence ID" value="HHE04620.1"/>
    <property type="molecule type" value="Genomic_DNA"/>
</dbReference>
<evidence type="ECO:0000259" key="2">
    <source>
        <dbReference type="Pfam" id="PF02272"/>
    </source>
</evidence>
<organism evidence="3">
    <name type="scientific">candidate division WOR-3 bacterium</name>
    <dbReference type="NCBI Taxonomy" id="2052148"/>
    <lineage>
        <taxon>Bacteria</taxon>
        <taxon>Bacteria division WOR-3</taxon>
    </lineage>
</organism>
<feature type="domain" description="DHHA1" evidence="2">
    <location>
        <begin position="155"/>
        <end position="239"/>
    </location>
</feature>
<dbReference type="InterPro" id="IPR001667">
    <property type="entry name" value="DDH_dom"/>
</dbReference>
<dbReference type="GO" id="GO:0003676">
    <property type="term" value="F:nucleic acid binding"/>
    <property type="evidence" value="ECO:0007669"/>
    <property type="project" value="InterPro"/>
</dbReference>
<proteinExistence type="predicted"/>
<protein>
    <submittedName>
        <fullName evidence="3">Bifunctional oligoribonuclease/PAP phosphatase NrnA</fullName>
    </submittedName>
</protein>
<sequence>FKYDAIIVLDSADKYRLGPIVEQIDFSKSLANIDHHISNAYFGTLNIVKPNLSSTCEIVYEIIKDIINIDKDIATYLYLGILTDTGSFRYANTNANSLRSASELLTYGVDASLVSERVWFRDSLNRIKLLGDVLETLVVEDGFSLMWVNQDMMKKRGANEEDTEEFVNYGLTLDGVRVAAILKERAGRELKISLRSKKGTDVNLIAKEYGGGGHQNAAGFTVKNKTITEFMPELKKKIKGLI</sequence>
<dbReference type="Proteomes" id="UP000886110">
    <property type="component" value="Unassembled WGS sequence"/>
</dbReference>
<dbReference type="Pfam" id="PF02272">
    <property type="entry name" value="DHHA1"/>
    <property type="match status" value="1"/>
</dbReference>
<dbReference type="InterPro" id="IPR003156">
    <property type="entry name" value="DHHA1_dom"/>
</dbReference>
<evidence type="ECO:0000259" key="1">
    <source>
        <dbReference type="Pfam" id="PF01368"/>
    </source>
</evidence>
<dbReference type="InterPro" id="IPR051319">
    <property type="entry name" value="Oligoribo/pAp-PDE_c-di-AMP_PDE"/>
</dbReference>
<gene>
    <name evidence="3" type="ORF">ENL19_01000</name>
</gene>
<dbReference type="Gene3D" id="3.10.310.30">
    <property type="match status" value="1"/>
</dbReference>
<dbReference type="SUPFAM" id="SSF64182">
    <property type="entry name" value="DHH phosphoesterases"/>
    <property type="match status" value="1"/>
</dbReference>
<evidence type="ECO:0000313" key="3">
    <source>
        <dbReference type="EMBL" id="HHE04620.1"/>
    </source>
</evidence>
<feature type="domain" description="DDH" evidence="1">
    <location>
        <begin position="5"/>
        <end position="81"/>
    </location>
</feature>
<feature type="non-terminal residue" evidence="3">
    <location>
        <position position="1"/>
    </location>
</feature>
<dbReference type="Gene3D" id="3.90.1640.10">
    <property type="entry name" value="inorganic pyrophosphatase (n-terminal core)"/>
    <property type="match status" value="1"/>
</dbReference>
<dbReference type="PANTHER" id="PTHR47618:SF1">
    <property type="entry name" value="BIFUNCTIONAL OLIGORIBONUCLEASE AND PAP PHOSPHATASE NRNA"/>
    <property type="match status" value="1"/>
</dbReference>
<reference evidence="3" key="1">
    <citation type="journal article" date="2020" name="mSystems">
        <title>Genome- and Community-Level Interaction Insights into Carbon Utilization and Element Cycling Functions of Hydrothermarchaeota in Hydrothermal Sediment.</title>
        <authorList>
            <person name="Zhou Z."/>
            <person name="Liu Y."/>
            <person name="Xu W."/>
            <person name="Pan J."/>
            <person name="Luo Z.H."/>
            <person name="Li M."/>
        </authorList>
    </citation>
    <scope>NUCLEOTIDE SEQUENCE [LARGE SCALE GENOMIC DNA]</scope>
    <source>
        <strain evidence="3">HyVt-74</strain>
    </source>
</reference>
<name>A0A7C5DCZ0_UNCW3</name>